<keyword evidence="4 8" id="KW-0812">Transmembrane</keyword>
<dbReference type="PANTHER" id="PTHR47234">
    <property type="match status" value="1"/>
</dbReference>
<keyword evidence="3 8" id="KW-1134">Transmembrane beta strand</keyword>
<dbReference type="AlphaFoldDB" id="A0A640WI08"/>
<dbReference type="PROSITE" id="PS52016">
    <property type="entry name" value="TONB_DEPENDENT_REC_3"/>
    <property type="match status" value="1"/>
</dbReference>
<evidence type="ECO:0000256" key="7">
    <source>
        <dbReference type="ARBA" id="ARBA00023237"/>
    </source>
</evidence>
<evidence type="ECO:0000256" key="4">
    <source>
        <dbReference type="ARBA" id="ARBA00022692"/>
    </source>
</evidence>
<keyword evidence="5 9" id="KW-0798">TonB box</keyword>
<evidence type="ECO:0000313" key="13">
    <source>
        <dbReference type="Proteomes" id="UP000466024"/>
    </source>
</evidence>
<accession>A0A640WI08</accession>
<dbReference type="InterPro" id="IPR012910">
    <property type="entry name" value="Plug_dom"/>
</dbReference>
<sequence length="833" mass="90401">MEVTGSAIARTDAETAVPVTIIEAEEMRQQGITSTAQLLSQISANDTSYGPGYGTGTAITGGASFANLRGIGTDKTLVLLNGRRLANNSLDGSAVDLNSIPFGAIERVEVLRDGASAIYGTDAIGGVINFITKKNLTGGNVEFGYDAPTHSGGGDSGDISATWGNGDLEEDGFNIMGSMRYRKQDDVDYTDRSNIRQIYDPSSGINGTSSYAYPGNYYQGGVAGNPLAGNGCDGEGLVDTGGGTCTYDYGRYGQIQQETENTSLYTRAAAKLAENHTVSLSYLWSRNKNTSLSAPSPTSGGPVIQPGTPFYPDDPALDPTQPVDVRWRGIPAGPRVTDNTIDAQRLVLDFTGDFSGFNYDSAVSWNRSDTDLNYRSGYLSDDDLEDAFNNGLIDPFSTDPLTKAGQQALEDAEASGLVWTAQNDVYAWDGKISREIGDWFGAGSSAFALGADYRHERLKLETDPDIASRATSGGLSPDASINESRDVKGIYSELNVPIIDGLEVTAAVRYDDYSDVGDTTNPKISFRWQPFQQLLVRGAYSEGFRAPSLYELYDPAAQTFSPGGLNDPRLCPGGSPANGGVASRDCNTQFLEEQGGNEDLKPEEAKNWTLGFVYQPFQSFSAGLDFWWIEIENEVALPTSDYIIDNEPDTIVRNDDDGAINYIPVRYQNLGTTKTNGVDVSANYRLPTSLGLFTVGYTGTYVDRYDFQETPDGDYVSRAGHYRSGYGTIFRWKHKLSVNWNKGHWGAGVVNHYMTGYDDYDTSTHSKVGSYTTWDALGAYTFSAGPRITMGVKNMFDRDPPFSNQPEVGQLGYDARYADALGRTVYARFNYAF</sequence>
<dbReference type="PANTHER" id="PTHR47234:SF2">
    <property type="entry name" value="TONB-DEPENDENT RECEPTOR"/>
    <property type="match status" value="1"/>
</dbReference>
<feature type="domain" description="TonB-dependent receptor-like beta-barrel" evidence="10">
    <location>
        <begin position="319"/>
        <end position="794"/>
    </location>
</feature>
<reference evidence="12 13" key="1">
    <citation type="submission" date="2019-08" db="EMBL/GenBank/DDBJ databases">
        <title>Bioinformatics analysis of the strain L3 and L5.</title>
        <authorList>
            <person name="Li X."/>
        </authorList>
    </citation>
    <scope>NUCLEOTIDE SEQUENCE [LARGE SCALE GENOMIC DNA]</scope>
    <source>
        <strain evidence="12 13">L3</strain>
    </source>
</reference>
<dbReference type="Pfam" id="PF07715">
    <property type="entry name" value="Plug"/>
    <property type="match status" value="1"/>
</dbReference>
<dbReference type="InterPro" id="IPR000531">
    <property type="entry name" value="Beta-barrel_TonB"/>
</dbReference>
<evidence type="ECO:0000256" key="6">
    <source>
        <dbReference type="ARBA" id="ARBA00023136"/>
    </source>
</evidence>
<keyword evidence="7 8" id="KW-0998">Cell outer membrane</keyword>
<comment type="subcellular location">
    <subcellularLocation>
        <location evidence="1 8">Cell outer membrane</location>
        <topology evidence="1 8">Multi-pass membrane protein</topology>
    </subcellularLocation>
</comment>
<evidence type="ECO:0000256" key="8">
    <source>
        <dbReference type="PROSITE-ProRule" id="PRU01360"/>
    </source>
</evidence>
<evidence type="ECO:0000256" key="1">
    <source>
        <dbReference type="ARBA" id="ARBA00004571"/>
    </source>
</evidence>
<evidence type="ECO:0000259" key="10">
    <source>
        <dbReference type="Pfam" id="PF00593"/>
    </source>
</evidence>
<dbReference type="EMBL" id="VTPX01000002">
    <property type="protein sequence ID" value="KAA0019992.1"/>
    <property type="molecule type" value="Genomic_DNA"/>
</dbReference>
<evidence type="ECO:0000256" key="5">
    <source>
        <dbReference type="ARBA" id="ARBA00023077"/>
    </source>
</evidence>
<organism evidence="12 13">
    <name type="scientific">Salinicola corii</name>
    <dbReference type="NCBI Taxonomy" id="2606937"/>
    <lineage>
        <taxon>Bacteria</taxon>
        <taxon>Pseudomonadati</taxon>
        <taxon>Pseudomonadota</taxon>
        <taxon>Gammaproteobacteria</taxon>
        <taxon>Oceanospirillales</taxon>
        <taxon>Halomonadaceae</taxon>
        <taxon>Salinicola</taxon>
    </lineage>
</organism>
<keyword evidence="6 8" id="KW-0472">Membrane</keyword>
<comment type="similarity">
    <text evidence="8 9">Belongs to the TonB-dependent receptor family.</text>
</comment>
<keyword evidence="2 8" id="KW-0813">Transport</keyword>
<dbReference type="InterPro" id="IPR039426">
    <property type="entry name" value="TonB-dep_rcpt-like"/>
</dbReference>
<dbReference type="Gene3D" id="2.170.130.10">
    <property type="entry name" value="TonB-dependent receptor, plug domain"/>
    <property type="match status" value="1"/>
</dbReference>
<dbReference type="GO" id="GO:0009279">
    <property type="term" value="C:cell outer membrane"/>
    <property type="evidence" value="ECO:0007669"/>
    <property type="project" value="UniProtKB-SubCell"/>
</dbReference>
<gene>
    <name evidence="12" type="ORF">F0A16_05705</name>
</gene>
<evidence type="ECO:0000313" key="12">
    <source>
        <dbReference type="EMBL" id="KAA0019992.1"/>
    </source>
</evidence>
<evidence type="ECO:0000259" key="11">
    <source>
        <dbReference type="Pfam" id="PF07715"/>
    </source>
</evidence>
<dbReference type="Gene3D" id="2.40.170.20">
    <property type="entry name" value="TonB-dependent receptor, beta-barrel domain"/>
    <property type="match status" value="1"/>
</dbReference>
<dbReference type="CDD" id="cd01347">
    <property type="entry name" value="ligand_gated_channel"/>
    <property type="match status" value="1"/>
</dbReference>
<keyword evidence="12" id="KW-0675">Receptor</keyword>
<name>A0A640WI08_9GAMM</name>
<dbReference type="InterPro" id="IPR037066">
    <property type="entry name" value="Plug_dom_sf"/>
</dbReference>
<comment type="caution">
    <text evidence="12">The sequence shown here is derived from an EMBL/GenBank/DDBJ whole genome shotgun (WGS) entry which is preliminary data.</text>
</comment>
<dbReference type="Proteomes" id="UP000466024">
    <property type="component" value="Unassembled WGS sequence"/>
</dbReference>
<evidence type="ECO:0000256" key="2">
    <source>
        <dbReference type="ARBA" id="ARBA00022448"/>
    </source>
</evidence>
<evidence type="ECO:0000256" key="9">
    <source>
        <dbReference type="RuleBase" id="RU003357"/>
    </source>
</evidence>
<proteinExistence type="inferred from homology"/>
<evidence type="ECO:0000256" key="3">
    <source>
        <dbReference type="ARBA" id="ARBA00022452"/>
    </source>
</evidence>
<dbReference type="SUPFAM" id="SSF56935">
    <property type="entry name" value="Porins"/>
    <property type="match status" value="1"/>
</dbReference>
<protein>
    <submittedName>
        <fullName evidence="12">TonB-dependent receptor</fullName>
    </submittedName>
</protein>
<dbReference type="Pfam" id="PF00593">
    <property type="entry name" value="TonB_dep_Rec_b-barrel"/>
    <property type="match status" value="1"/>
</dbReference>
<dbReference type="InterPro" id="IPR036942">
    <property type="entry name" value="Beta-barrel_TonB_sf"/>
</dbReference>
<keyword evidence="13" id="KW-1185">Reference proteome</keyword>
<feature type="domain" description="TonB-dependent receptor plug" evidence="11">
    <location>
        <begin position="13"/>
        <end position="127"/>
    </location>
</feature>